<dbReference type="InterPro" id="IPR018698">
    <property type="entry name" value="VWA-like_dom"/>
</dbReference>
<dbReference type="Gene3D" id="3.40.50.410">
    <property type="entry name" value="von Willebrand factor, type A domain"/>
    <property type="match status" value="1"/>
</dbReference>
<dbReference type="CDD" id="cd00198">
    <property type="entry name" value="vWFA"/>
    <property type="match status" value="1"/>
</dbReference>
<dbReference type="PANTHER" id="PTHR38730:SF1">
    <property type="entry name" value="SLL7028 PROTEIN"/>
    <property type="match status" value="1"/>
</dbReference>
<dbReference type="SUPFAM" id="SSF53300">
    <property type="entry name" value="vWA-like"/>
    <property type="match status" value="1"/>
</dbReference>
<organism evidence="2 3">
    <name type="scientific">Anaerocolumna sedimenticola</name>
    <dbReference type="NCBI Taxonomy" id="2696063"/>
    <lineage>
        <taxon>Bacteria</taxon>
        <taxon>Bacillati</taxon>
        <taxon>Bacillota</taxon>
        <taxon>Clostridia</taxon>
        <taxon>Lachnospirales</taxon>
        <taxon>Lachnospiraceae</taxon>
        <taxon>Anaerocolumna</taxon>
    </lineage>
</organism>
<evidence type="ECO:0000259" key="1">
    <source>
        <dbReference type="Pfam" id="PF09967"/>
    </source>
</evidence>
<name>A0A6P1TUT4_9FIRM</name>
<evidence type="ECO:0000313" key="3">
    <source>
        <dbReference type="Proteomes" id="UP000464314"/>
    </source>
</evidence>
<dbReference type="PANTHER" id="PTHR38730">
    <property type="entry name" value="SLL7028 PROTEIN"/>
    <property type="match status" value="1"/>
</dbReference>
<dbReference type="AlphaFoldDB" id="A0A6P1TUT4"/>
<keyword evidence="3" id="KW-1185">Reference proteome</keyword>
<dbReference type="EMBL" id="CP048000">
    <property type="protein sequence ID" value="QHQ63741.1"/>
    <property type="molecule type" value="Genomic_DNA"/>
</dbReference>
<protein>
    <submittedName>
        <fullName evidence="2">Metallopeptidase</fullName>
    </submittedName>
</protein>
<evidence type="ECO:0000313" key="2">
    <source>
        <dbReference type="EMBL" id="QHQ63741.1"/>
    </source>
</evidence>
<dbReference type="Proteomes" id="UP000464314">
    <property type="component" value="Chromosome"/>
</dbReference>
<proteinExistence type="predicted"/>
<gene>
    <name evidence="2" type="ORF">Ana3638_13185</name>
</gene>
<dbReference type="KEGG" id="anr:Ana3638_13185"/>
<sequence>MEEDREKQLQKVGKTILTEARSELSLYMRFLNLPLSSLQYENKPGIKFLGTDGVELYYDPDILIDRFRNNPILINRTYLHVVLHCIFRHLFKPHREHKGIWDLACDIAMEYIIDGIRYRCVRYPSSRFRLVFYENLTNKFKVPTAEKIYGLLLDLDMAPMDLEQLEMEFRMDDHSFWPNTDQTPNPNMESLEQKWKDISEKMQTEMDTFSNEETENSELLKEEVKVENRKRYDYRNFLRKFAVLREEPVVDIDSYDTFLYTYGLQLYGNMPLIEPQETKETKKVEEIVIAIDTSLSCSGELVREFLEQTYTVLKESESYFRKINIHIIQCDEEVRSDRKITSQEELKDYMDHFELIGNGGTDFRPVFDYVNQLIIQKAFTSLKGLIYFTDGQGTFPKSRPPYDTAFAFLREDYEDALVPPWAIKLIIEPEELQQSYKKGNLINLKENDSREASDNEY</sequence>
<dbReference type="Pfam" id="PF09967">
    <property type="entry name" value="DUF2201"/>
    <property type="match status" value="1"/>
</dbReference>
<accession>A0A6P1TUT4</accession>
<dbReference type="InterPro" id="IPR036465">
    <property type="entry name" value="vWFA_dom_sf"/>
</dbReference>
<feature type="domain" description="VWA-like" evidence="1">
    <location>
        <begin position="287"/>
        <end position="423"/>
    </location>
</feature>
<reference evidence="2 3" key="1">
    <citation type="submission" date="2020-01" db="EMBL/GenBank/DDBJ databases">
        <title>Genome analysis of Anaerocolumna sp. CBA3638.</title>
        <authorList>
            <person name="Kim J."/>
            <person name="Roh S.W."/>
        </authorList>
    </citation>
    <scope>NUCLEOTIDE SEQUENCE [LARGE SCALE GENOMIC DNA]</scope>
    <source>
        <strain evidence="2 3">CBA3638</strain>
    </source>
</reference>